<feature type="compositionally biased region" description="Basic residues" evidence="1">
    <location>
        <begin position="190"/>
        <end position="200"/>
    </location>
</feature>
<evidence type="ECO:0000313" key="3">
    <source>
        <dbReference type="Proteomes" id="UP001296104"/>
    </source>
</evidence>
<proteinExistence type="predicted"/>
<reference evidence="2" key="1">
    <citation type="submission" date="2023-11" db="EMBL/GenBank/DDBJ databases">
        <authorList>
            <person name="Alioto T."/>
            <person name="Alioto T."/>
            <person name="Gomez Garrido J."/>
        </authorList>
    </citation>
    <scope>NUCLEOTIDE SEQUENCE</scope>
</reference>
<feature type="region of interest" description="Disordered" evidence="1">
    <location>
        <begin position="39"/>
        <end position="58"/>
    </location>
</feature>
<dbReference type="Proteomes" id="UP001296104">
    <property type="component" value="Unassembled WGS sequence"/>
</dbReference>
<organism evidence="2 3">
    <name type="scientific">Lecanosticta acicola</name>
    <dbReference type="NCBI Taxonomy" id="111012"/>
    <lineage>
        <taxon>Eukaryota</taxon>
        <taxon>Fungi</taxon>
        <taxon>Dikarya</taxon>
        <taxon>Ascomycota</taxon>
        <taxon>Pezizomycotina</taxon>
        <taxon>Dothideomycetes</taxon>
        <taxon>Dothideomycetidae</taxon>
        <taxon>Mycosphaerellales</taxon>
        <taxon>Mycosphaerellaceae</taxon>
        <taxon>Lecanosticta</taxon>
    </lineage>
</organism>
<feature type="region of interest" description="Disordered" evidence="1">
    <location>
        <begin position="105"/>
        <end position="244"/>
    </location>
</feature>
<evidence type="ECO:0000313" key="2">
    <source>
        <dbReference type="EMBL" id="CAK3965471.1"/>
    </source>
</evidence>
<feature type="compositionally biased region" description="Basic and acidic residues" evidence="1">
    <location>
        <begin position="135"/>
        <end position="180"/>
    </location>
</feature>
<dbReference type="EMBL" id="CAVMBE010000017">
    <property type="protein sequence ID" value="CAK3965471.1"/>
    <property type="molecule type" value="Genomic_DNA"/>
</dbReference>
<evidence type="ECO:0000256" key="1">
    <source>
        <dbReference type="SAM" id="MobiDB-lite"/>
    </source>
</evidence>
<protein>
    <submittedName>
        <fullName evidence="2">Uncharacterized protein</fullName>
    </submittedName>
</protein>
<feature type="compositionally biased region" description="Basic and acidic residues" evidence="1">
    <location>
        <begin position="227"/>
        <end position="244"/>
    </location>
</feature>
<gene>
    <name evidence="2" type="ORF">LECACI_7A003503</name>
</gene>
<comment type="caution">
    <text evidence="2">The sequence shown here is derived from an EMBL/GenBank/DDBJ whole genome shotgun (WGS) entry which is preliminary data.</text>
</comment>
<sequence>MANGKNSSKLMLGSALLANVYAWYIALKGRKKRRRVVSVHHGHDHHHRGRSRSYSTPDAFSDYGQYPPSSRPVSFDSTEWPREWADRRVERIPSTVRRTRTIDDGYLGSSRFRSPSPVLDHHRDAYSPTNSAISLEEHNGRRAARDQEQDRIRQMYNGERDRALDRAARGWQRDGRKERYSSGPAPSSDRRRHHDRRGSSSRHAFVEPSSDTRMMRYEEPPSYSDAWNEKYDERHLGDHGKRRS</sequence>
<keyword evidence="3" id="KW-1185">Reference proteome</keyword>
<feature type="compositionally biased region" description="Basic residues" evidence="1">
    <location>
        <begin position="39"/>
        <end position="51"/>
    </location>
</feature>
<accession>A0AAI9E9W8</accession>
<dbReference type="AlphaFoldDB" id="A0AAI9E9W8"/>
<name>A0AAI9E9W8_9PEZI</name>